<dbReference type="InParanoid" id="A0D2C7"/>
<gene>
    <name evidence="10" type="ORF">GSPATT00012700001</name>
</gene>
<keyword evidence="1 7" id="KW-0493">Microtubule</keyword>
<name>A0D2C7_PARTE</name>
<evidence type="ECO:0000256" key="7">
    <source>
        <dbReference type="RuleBase" id="RU000394"/>
    </source>
</evidence>
<dbReference type="PROSITE" id="PS00411">
    <property type="entry name" value="KINESIN_MOTOR_1"/>
    <property type="match status" value="1"/>
</dbReference>
<dbReference type="GO" id="GO:0007018">
    <property type="term" value="P:microtubule-based movement"/>
    <property type="evidence" value="ECO:0000318"/>
    <property type="project" value="GO_Central"/>
</dbReference>
<evidence type="ECO:0000256" key="4">
    <source>
        <dbReference type="ARBA" id="ARBA00023054"/>
    </source>
</evidence>
<dbReference type="InterPro" id="IPR019821">
    <property type="entry name" value="Kinesin_motor_CS"/>
</dbReference>
<dbReference type="InterPro" id="IPR036961">
    <property type="entry name" value="Kinesin_motor_dom_sf"/>
</dbReference>
<evidence type="ECO:0000256" key="2">
    <source>
        <dbReference type="ARBA" id="ARBA00022741"/>
    </source>
</evidence>
<sequence>MLTCLLNQIKLQTNHQYKEQKRHQKKLKNRKRDSILQLILSLPVKHQQSSLYLYNVTFWQQELISKRSGATGRSQTQTAAEQEIPVKQTTDFQTIYQRSLKANYVPKISHINAQTPPKQQSVPSPATPLNHQFISQNIEKTLPIHANIVNKQKEKVQIYIRIKPNLTNEKSVVKKLSNQHLAVHTFEDTNRQFEFDTILDNSSQEEVYNLTSKQIVSDCIAGKANGVVIVYGQTGSGKTHTMGLLEQSKGVIQLAMSDIFQQIKEQNENGSNFKIEMSFIQIYMDKIYDLLNNNGQQLQIRESKDSIPYIQGAVQISIEDQNDGVQLVSFGIKNRVVASQVMNVNSSRSHTLLTIYIKKQVQDKVICSKVAFIDLAGSERNKKSLSKGLRLDEATYINESLSALGNVIAALGQPNQQHVPYRESKLTRTLQGYLTGESQISLICTITKLADSTNETLQTLMFAQRCKDVVLRPQKIIPIQDEETMDNGDLLKQIAELKETIKDMQEQQQKQQISQQNQLSKQQDKDFLKFLINIILKLKQYTFSNISSCQLQEKQALAEKFLQDSTYYQTIQFPKEIQVMMMEQIQSQEIDQQKVEQCLDGNKEQIKDLAKSFTQDIHYLVQAFKQYSDMRYNYIIEKILEQYRQKEIQVWAKGLAYLLITVKQLLNQLYEIKQFDIASDIYLEGIKQQLYHLINDKGTMYKSPQKICDLIEKFYSSETDFSFNQMKKFSSSLNIPSQTMSDKYKQKIEKLIGTYGQGVKVVKPTEPPPIYHSPSVNVSTLIQSRKFQQNPFNDISSLTEQQAASSVEESNLREEVHVIPNNESLLQGKLRFKEDELLIYSRNQMAAQMAARKKQLK</sequence>
<keyword evidence="3 6" id="KW-0067">ATP-binding</keyword>
<dbReference type="GO" id="GO:0005871">
    <property type="term" value="C:kinesin complex"/>
    <property type="evidence" value="ECO:0000318"/>
    <property type="project" value="GO_Central"/>
</dbReference>
<dbReference type="InterPro" id="IPR027640">
    <property type="entry name" value="Kinesin-like_fam"/>
</dbReference>
<keyword evidence="5 6" id="KW-0505">Motor protein</keyword>
<dbReference type="Gene3D" id="3.40.850.10">
    <property type="entry name" value="Kinesin motor domain"/>
    <property type="match status" value="1"/>
</dbReference>
<feature type="coiled-coil region" evidence="8">
    <location>
        <begin position="487"/>
        <end position="514"/>
    </location>
</feature>
<reference evidence="10 11" key="1">
    <citation type="journal article" date="2006" name="Nature">
        <title>Global trends of whole-genome duplications revealed by the ciliate Paramecium tetraurelia.</title>
        <authorList>
            <consortium name="Genoscope"/>
            <person name="Aury J.-M."/>
            <person name="Jaillon O."/>
            <person name="Duret L."/>
            <person name="Noel B."/>
            <person name="Jubin C."/>
            <person name="Porcel B.M."/>
            <person name="Segurens B."/>
            <person name="Daubin V."/>
            <person name="Anthouard V."/>
            <person name="Aiach N."/>
            <person name="Arnaiz O."/>
            <person name="Billaut A."/>
            <person name="Beisson J."/>
            <person name="Blanc I."/>
            <person name="Bouhouche K."/>
            <person name="Camara F."/>
            <person name="Duharcourt S."/>
            <person name="Guigo R."/>
            <person name="Gogendeau D."/>
            <person name="Katinka M."/>
            <person name="Keller A.-M."/>
            <person name="Kissmehl R."/>
            <person name="Klotz C."/>
            <person name="Koll F."/>
            <person name="Le Moue A."/>
            <person name="Lepere C."/>
            <person name="Malinsky S."/>
            <person name="Nowacki M."/>
            <person name="Nowak J.K."/>
            <person name="Plattner H."/>
            <person name="Poulain J."/>
            <person name="Ruiz F."/>
            <person name="Serrano V."/>
            <person name="Zagulski M."/>
            <person name="Dessen P."/>
            <person name="Betermier M."/>
            <person name="Weissenbach J."/>
            <person name="Scarpelli C."/>
            <person name="Schachter V."/>
            <person name="Sperling L."/>
            <person name="Meyer E."/>
            <person name="Cohen J."/>
            <person name="Wincker P."/>
        </authorList>
    </citation>
    <scope>NUCLEOTIDE SEQUENCE [LARGE SCALE GENOMIC DNA]</scope>
    <source>
        <strain evidence="10 11">Stock d4-2</strain>
    </source>
</reference>
<dbReference type="KEGG" id="ptm:GSPATT00012700001"/>
<dbReference type="GeneID" id="5030375"/>
<dbReference type="GO" id="GO:0005874">
    <property type="term" value="C:microtubule"/>
    <property type="evidence" value="ECO:0000318"/>
    <property type="project" value="GO_Central"/>
</dbReference>
<dbReference type="CDD" id="cd00106">
    <property type="entry name" value="KISc"/>
    <property type="match status" value="1"/>
</dbReference>
<evidence type="ECO:0000313" key="11">
    <source>
        <dbReference type="Proteomes" id="UP000000600"/>
    </source>
</evidence>
<evidence type="ECO:0000256" key="6">
    <source>
        <dbReference type="PROSITE-ProRule" id="PRU00283"/>
    </source>
</evidence>
<dbReference type="GO" id="GO:0005737">
    <property type="term" value="C:cytoplasm"/>
    <property type="evidence" value="ECO:0000318"/>
    <property type="project" value="GO_Central"/>
</dbReference>
<keyword evidence="4 8" id="KW-0175">Coiled coil</keyword>
<dbReference type="GO" id="GO:0030705">
    <property type="term" value="P:cytoskeleton-dependent intracellular transport"/>
    <property type="evidence" value="ECO:0000318"/>
    <property type="project" value="GO_Central"/>
</dbReference>
<evidence type="ECO:0000259" key="9">
    <source>
        <dbReference type="PROSITE" id="PS50067"/>
    </source>
</evidence>
<dbReference type="PANTHER" id="PTHR47968">
    <property type="entry name" value="CENTROMERE PROTEIN E"/>
    <property type="match status" value="1"/>
</dbReference>
<accession>A0D2C7</accession>
<keyword evidence="2 6" id="KW-0547">Nucleotide-binding</keyword>
<organism evidence="10 11">
    <name type="scientific">Paramecium tetraurelia</name>
    <dbReference type="NCBI Taxonomy" id="5888"/>
    <lineage>
        <taxon>Eukaryota</taxon>
        <taxon>Sar</taxon>
        <taxon>Alveolata</taxon>
        <taxon>Ciliophora</taxon>
        <taxon>Intramacronucleata</taxon>
        <taxon>Oligohymenophorea</taxon>
        <taxon>Peniculida</taxon>
        <taxon>Parameciidae</taxon>
        <taxon>Paramecium</taxon>
    </lineage>
</organism>
<dbReference type="InterPro" id="IPR027417">
    <property type="entry name" value="P-loop_NTPase"/>
</dbReference>
<dbReference type="RefSeq" id="XP_001444591.1">
    <property type="nucleotide sequence ID" value="XM_001444554.1"/>
</dbReference>
<evidence type="ECO:0000256" key="5">
    <source>
        <dbReference type="ARBA" id="ARBA00023175"/>
    </source>
</evidence>
<dbReference type="AlphaFoldDB" id="A0D2C7"/>
<dbReference type="InterPro" id="IPR001752">
    <property type="entry name" value="Kinesin_motor_dom"/>
</dbReference>
<evidence type="ECO:0000256" key="8">
    <source>
        <dbReference type="SAM" id="Coils"/>
    </source>
</evidence>
<dbReference type="PANTHER" id="PTHR47968:SF36">
    <property type="entry name" value="KINESIN HEAVY CHAIN ISOFORM X1"/>
    <property type="match status" value="1"/>
</dbReference>
<dbReference type="STRING" id="5888.A0D2C7"/>
<evidence type="ECO:0000256" key="3">
    <source>
        <dbReference type="ARBA" id="ARBA00022840"/>
    </source>
</evidence>
<dbReference type="SMART" id="SM00129">
    <property type="entry name" value="KISc"/>
    <property type="match status" value="1"/>
</dbReference>
<dbReference type="GO" id="GO:0008017">
    <property type="term" value="F:microtubule binding"/>
    <property type="evidence" value="ECO:0000318"/>
    <property type="project" value="GO_Central"/>
</dbReference>
<evidence type="ECO:0000256" key="1">
    <source>
        <dbReference type="ARBA" id="ARBA00022701"/>
    </source>
</evidence>
<dbReference type="Pfam" id="PF00225">
    <property type="entry name" value="Kinesin"/>
    <property type="match status" value="1"/>
</dbReference>
<dbReference type="PROSITE" id="PS50067">
    <property type="entry name" value="KINESIN_MOTOR_2"/>
    <property type="match status" value="1"/>
</dbReference>
<comment type="similarity">
    <text evidence="6 7">Belongs to the TRAFAC class myosin-kinesin ATPase superfamily. Kinesin family.</text>
</comment>
<feature type="binding site" evidence="6">
    <location>
        <begin position="232"/>
        <end position="239"/>
    </location>
    <ligand>
        <name>ATP</name>
        <dbReference type="ChEBI" id="CHEBI:30616"/>
    </ligand>
</feature>
<dbReference type="Proteomes" id="UP000000600">
    <property type="component" value="Unassembled WGS sequence"/>
</dbReference>
<feature type="domain" description="Kinesin motor" evidence="9">
    <location>
        <begin position="155"/>
        <end position="469"/>
    </location>
</feature>
<dbReference type="eggNOG" id="KOG0240">
    <property type="taxonomic scope" value="Eukaryota"/>
</dbReference>
<evidence type="ECO:0000313" key="10">
    <source>
        <dbReference type="EMBL" id="CAK77194.1"/>
    </source>
</evidence>
<dbReference type="SUPFAM" id="SSF52540">
    <property type="entry name" value="P-loop containing nucleoside triphosphate hydrolases"/>
    <property type="match status" value="1"/>
</dbReference>
<dbReference type="OMA" id="WAKGLAY"/>
<dbReference type="OrthoDB" id="312674at2759"/>
<keyword evidence="11" id="KW-1185">Reference proteome</keyword>
<protein>
    <recommendedName>
        <fullName evidence="7">Kinesin-like protein</fullName>
    </recommendedName>
</protein>
<dbReference type="GO" id="GO:0008574">
    <property type="term" value="F:plus-end-directed microtubule motor activity"/>
    <property type="evidence" value="ECO:0000318"/>
    <property type="project" value="GO_Central"/>
</dbReference>
<proteinExistence type="inferred from homology"/>
<dbReference type="GO" id="GO:0016887">
    <property type="term" value="F:ATP hydrolysis activity"/>
    <property type="evidence" value="ECO:0000318"/>
    <property type="project" value="GO_Central"/>
</dbReference>
<dbReference type="HOGENOM" id="CLU_333580_0_0_1"/>
<dbReference type="GO" id="GO:0005524">
    <property type="term" value="F:ATP binding"/>
    <property type="evidence" value="ECO:0007669"/>
    <property type="project" value="UniProtKB-UniRule"/>
</dbReference>
<dbReference type="PRINTS" id="PR00380">
    <property type="entry name" value="KINESINHEAVY"/>
</dbReference>
<dbReference type="EMBL" id="CT868263">
    <property type="protein sequence ID" value="CAK77194.1"/>
    <property type="molecule type" value="Genomic_DNA"/>
</dbReference>